<accession>A0A0D2BUN8</accession>
<dbReference type="OrthoDB" id="4120862at2759"/>
<dbReference type="RefSeq" id="XP_016242336.1">
    <property type="nucleotide sequence ID" value="XM_016399968.1"/>
</dbReference>
<dbReference type="InterPro" id="IPR057684">
    <property type="entry name" value="DUF7924"/>
</dbReference>
<dbReference type="Proteomes" id="UP000054466">
    <property type="component" value="Unassembled WGS sequence"/>
</dbReference>
<feature type="domain" description="DUF7924" evidence="1">
    <location>
        <begin position="16"/>
        <end position="192"/>
    </location>
</feature>
<dbReference type="Pfam" id="PF25545">
    <property type="entry name" value="DUF7924"/>
    <property type="match status" value="1"/>
</dbReference>
<evidence type="ECO:0000313" key="3">
    <source>
        <dbReference type="Proteomes" id="UP000054466"/>
    </source>
</evidence>
<gene>
    <name evidence="2" type="ORF">PV07_12441</name>
</gene>
<dbReference type="EMBL" id="KN847048">
    <property type="protein sequence ID" value="KIW22120.1"/>
    <property type="molecule type" value="Genomic_DNA"/>
</dbReference>
<dbReference type="GeneID" id="27351635"/>
<reference evidence="2 3" key="1">
    <citation type="submission" date="2015-01" db="EMBL/GenBank/DDBJ databases">
        <title>The Genome Sequence of Cladophialophora immunda CBS83496.</title>
        <authorList>
            <consortium name="The Broad Institute Genomics Platform"/>
            <person name="Cuomo C."/>
            <person name="de Hoog S."/>
            <person name="Gorbushina A."/>
            <person name="Stielow B."/>
            <person name="Teixiera M."/>
            <person name="Abouelleil A."/>
            <person name="Chapman S.B."/>
            <person name="Priest M."/>
            <person name="Young S.K."/>
            <person name="Wortman J."/>
            <person name="Nusbaum C."/>
            <person name="Birren B."/>
        </authorList>
    </citation>
    <scope>NUCLEOTIDE SEQUENCE [LARGE SCALE GENOMIC DNA]</scope>
    <source>
        <strain evidence="2 3">CBS 83496</strain>
    </source>
</reference>
<name>A0A0D2BUN8_9EURO</name>
<keyword evidence="3" id="KW-1185">Reference proteome</keyword>
<dbReference type="HOGENOM" id="CLU_115475_0_0_1"/>
<protein>
    <recommendedName>
        <fullName evidence="1">DUF7924 domain-containing protein</fullName>
    </recommendedName>
</protein>
<organism evidence="2 3">
    <name type="scientific">Cladophialophora immunda</name>
    <dbReference type="NCBI Taxonomy" id="569365"/>
    <lineage>
        <taxon>Eukaryota</taxon>
        <taxon>Fungi</taxon>
        <taxon>Dikarya</taxon>
        <taxon>Ascomycota</taxon>
        <taxon>Pezizomycotina</taxon>
        <taxon>Eurotiomycetes</taxon>
        <taxon>Chaetothyriomycetidae</taxon>
        <taxon>Chaetothyriales</taxon>
        <taxon>Herpotrichiellaceae</taxon>
        <taxon>Cladophialophora</taxon>
    </lineage>
</organism>
<dbReference type="AlphaFoldDB" id="A0A0D2BUN8"/>
<evidence type="ECO:0000313" key="2">
    <source>
        <dbReference type="EMBL" id="KIW22120.1"/>
    </source>
</evidence>
<evidence type="ECO:0000259" key="1">
    <source>
        <dbReference type="Pfam" id="PF25545"/>
    </source>
</evidence>
<sequence>MTPTTASECNLYGTIRPPRPDATVGFRDSMIGDALRKQGMNKLKADEDLADLEHEQTLLSDPTRTSLDVRFPMLVVEGEGYATGANGFGAENQAAMARSCMINLLRQLTDLQKETSPDAQPEGMGPFAFSFCTQGPWLGFWVHHTVEEESITEYHMNLLMACHTSFVAEVQRLLLLVEQVMSWYGNEFLDGVADQLVDLSRRPFTG</sequence>
<dbReference type="VEuPathDB" id="FungiDB:PV07_12441"/>
<proteinExistence type="predicted"/>